<keyword evidence="1" id="KW-0812">Transmembrane</keyword>
<dbReference type="Proteomes" id="UP000644727">
    <property type="component" value="Unassembled WGS sequence"/>
</dbReference>
<evidence type="ECO:0008006" key="4">
    <source>
        <dbReference type="Google" id="ProtNLM"/>
    </source>
</evidence>
<evidence type="ECO:0000313" key="3">
    <source>
        <dbReference type="Proteomes" id="UP000644727"/>
    </source>
</evidence>
<feature type="transmembrane region" description="Helical" evidence="1">
    <location>
        <begin position="40"/>
        <end position="66"/>
    </location>
</feature>
<evidence type="ECO:0000256" key="1">
    <source>
        <dbReference type="SAM" id="Phobius"/>
    </source>
</evidence>
<protein>
    <recommendedName>
        <fullName evidence="4">DUF3093 domain-containing protein</fullName>
    </recommendedName>
</protein>
<name>A0ABR9W320_9MICO</name>
<feature type="transmembrane region" description="Helical" evidence="1">
    <location>
        <begin position="12"/>
        <end position="34"/>
    </location>
</feature>
<accession>A0ABR9W320</accession>
<keyword evidence="1" id="KW-0472">Membrane</keyword>
<proteinExistence type="predicted"/>
<dbReference type="EMBL" id="JADEYR010000004">
    <property type="protein sequence ID" value="MBE9403693.1"/>
    <property type="molecule type" value="Genomic_DNA"/>
</dbReference>
<dbReference type="RefSeq" id="WP_193865440.1">
    <property type="nucleotide sequence ID" value="NZ_JADEYR010000004.1"/>
</dbReference>
<evidence type="ECO:0000313" key="2">
    <source>
        <dbReference type="EMBL" id="MBE9403693.1"/>
    </source>
</evidence>
<organism evidence="2 3">
    <name type="scientific">Brachybacterium epidermidis</name>
    <dbReference type="NCBI Taxonomy" id="2781983"/>
    <lineage>
        <taxon>Bacteria</taxon>
        <taxon>Bacillati</taxon>
        <taxon>Actinomycetota</taxon>
        <taxon>Actinomycetes</taxon>
        <taxon>Micrococcales</taxon>
        <taxon>Dermabacteraceae</taxon>
        <taxon>Brachybacterium</taxon>
    </lineage>
</organism>
<reference evidence="2 3" key="1">
    <citation type="submission" date="2020-10" db="EMBL/GenBank/DDBJ databases">
        <title>Draft genome and description of Brachybacterium epidermidis sp nov.</title>
        <authorList>
            <person name="Boxberger M."/>
            <person name="La Scola B."/>
        </authorList>
    </citation>
    <scope>NUCLEOTIDE SEQUENCE [LARGE SCALE GENOMIC DNA]</scope>
    <source>
        <strain evidence="2 3">Marseille-Q2903</strain>
    </source>
</reference>
<keyword evidence="1" id="KW-1133">Transmembrane helix</keyword>
<gene>
    <name evidence="2" type="ORF">IOE58_05660</name>
</gene>
<comment type="caution">
    <text evidence="2">The sequence shown here is derived from an EMBL/GenBank/DDBJ whole genome shotgun (WGS) entry which is preliminary data.</text>
</comment>
<sequence length="161" mass="17052">MPARTVRSSNSTILMWIGAIIMLFGAFTGLYGLAPLTRGSIVAGLIFVLIGALIALVGVAIAMVGWRTSARVDGQGVSWSSGLGSRTSVPWQQIARVVVPGAADPGSAVALQLRDGRIVPVTPLRKMQSADESTGLSPWYLRAGAALQEAHQQWLSQPHRH</sequence>
<keyword evidence="3" id="KW-1185">Reference proteome</keyword>